<dbReference type="EMBL" id="VNIK02000003">
    <property type="protein sequence ID" value="KAB5490067.1"/>
    <property type="molecule type" value="Genomic_DNA"/>
</dbReference>
<proteinExistence type="predicted"/>
<evidence type="ECO:0000313" key="2">
    <source>
        <dbReference type="EMBL" id="KAB5490067.1"/>
    </source>
</evidence>
<organism evidence="2 3">
    <name type="scientific">Flagellimonas hadalis</name>
    <dbReference type="NCBI Taxonomy" id="2597517"/>
    <lineage>
        <taxon>Bacteria</taxon>
        <taxon>Pseudomonadati</taxon>
        <taxon>Bacteroidota</taxon>
        <taxon>Flavobacteriia</taxon>
        <taxon>Flavobacteriales</taxon>
        <taxon>Flavobacteriaceae</taxon>
        <taxon>Flagellimonas</taxon>
    </lineage>
</organism>
<dbReference type="AlphaFoldDB" id="A0A5N5IW00"/>
<protein>
    <submittedName>
        <fullName evidence="2">Uncharacterized protein</fullName>
    </submittedName>
</protein>
<keyword evidence="3" id="KW-1185">Reference proteome</keyword>
<keyword evidence="1" id="KW-0472">Membrane</keyword>
<sequence>MSYTKIDPTKRFFSRLKLWIIVPISLFFFLNAAMAPKKELPLPMDSAPLPYVDTDGDGISDDIDEDDDNDGIPDLFEDGCEINTAFGTPPATVPTTNYVTSIYTNYNGFWSSSAGSINPQSYDNVSTLLAFTVGSKTYATGVNSTAMIDSDSNGLFDLMDTDGNGTGDISVEETSWTALRPVTKIKSGIRLEGRAIDGNTSSAVGPLLTTGGIPFNPYLYEGERGLDMSYAIANIGNAWYFRLGGTNTPAYGDGQVDILLTQGAQLGSGSNYNRLHLLDEDGNYLGNGVEINWNTTPIVGNSIVDQYNVNDSPNASNSKKNIRLAGVELAEFGLTPAERARAVIFRLEISANADPIFFVVNDNSFITTCTPLDTDGDGLANSIDLDSDNDGILDAVEAGHGQTLVAGRVPGAVGTDGIPNAVQAPSQYDNGTINYEILDSNNDNILDYVSTDSDADGCNDVMEAGFTDGDNDGFLGTSPVSIDAWGVVTGQGGYTAPHDGDGNGIFDYREAGDSPGILAAPSNMVIFDGQSGNIAITVDDTTSFQWQLSTDNGLTFSDLSDSATYSGTDTATLTINNVGMEMEGYRYRLVLFNDAYVCDPSAISDAITLDVRVASMITNRKITFRVDKEGS</sequence>
<keyword evidence="1" id="KW-1133">Transmembrane helix</keyword>
<evidence type="ECO:0000256" key="1">
    <source>
        <dbReference type="SAM" id="Phobius"/>
    </source>
</evidence>
<name>A0A5N5IW00_9FLAO</name>
<keyword evidence="1" id="KW-0812">Transmembrane</keyword>
<gene>
    <name evidence="2" type="ORF">FOT42_006875</name>
</gene>
<evidence type="ECO:0000313" key="3">
    <source>
        <dbReference type="Proteomes" id="UP000319204"/>
    </source>
</evidence>
<reference evidence="2" key="1">
    <citation type="submission" date="2019-10" db="EMBL/GenBank/DDBJ databases">
        <title>Muricauda hadale sp. nov., a piezophilic bacterium isolated from hadopelagic water of the Mariana Trench.</title>
        <authorList>
            <person name="Wei Y."/>
        </authorList>
    </citation>
    <scope>NUCLEOTIDE SEQUENCE [LARGE SCALE GENOMIC DNA]</scope>
    <source>
        <strain evidence="2">MT-229</strain>
    </source>
</reference>
<accession>A0A5N5IW00</accession>
<comment type="caution">
    <text evidence="2">The sequence shown here is derived from an EMBL/GenBank/DDBJ whole genome shotgun (WGS) entry which is preliminary data.</text>
</comment>
<feature type="transmembrane region" description="Helical" evidence="1">
    <location>
        <begin position="12"/>
        <end position="34"/>
    </location>
</feature>
<dbReference type="RefSeq" id="WP_151889836.1">
    <property type="nucleotide sequence ID" value="NZ_VNIK02000003.1"/>
</dbReference>
<dbReference type="OrthoDB" id="9805017at2"/>
<dbReference type="Proteomes" id="UP000319204">
    <property type="component" value="Unassembled WGS sequence"/>
</dbReference>